<dbReference type="EMBL" id="JAWWNJ010000011">
    <property type="protein sequence ID" value="KAK7044363.1"/>
    <property type="molecule type" value="Genomic_DNA"/>
</dbReference>
<evidence type="ECO:0000256" key="2">
    <source>
        <dbReference type="ARBA" id="ARBA00005641"/>
    </source>
</evidence>
<dbReference type="FunFam" id="3.20.20.80:FF:000033">
    <property type="entry name" value="Glucan 1,3-beta-glucosidase A"/>
    <property type="match status" value="1"/>
</dbReference>
<dbReference type="InterPro" id="IPR001547">
    <property type="entry name" value="Glyco_hydro_5"/>
</dbReference>
<evidence type="ECO:0000313" key="19">
    <source>
        <dbReference type="EMBL" id="KAK7044363.1"/>
    </source>
</evidence>
<evidence type="ECO:0000256" key="17">
    <source>
        <dbReference type="SAM" id="Phobius"/>
    </source>
</evidence>
<comment type="function">
    <text evidence="13">Glucosidase involved in the degradation of cellulosic biomass. Active on lichenan.</text>
</comment>
<evidence type="ECO:0000256" key="9">
    <source>
        <dbReference type="ARBA" id="ARBA00023180"/>
    </source>
</evidence>
<dbReference type="PANTHER" id="PTHR31297:SF34">
    <property type="entry name" value="GLUCAN 1,3-BETA-GLUCOSIDASE 2"/>
    <property type="match status" value="1"/>
</dbReference>
<keyword evidence="10" id="KW-0326">Glycosidase</keyword>
<evidence type="ECO:0000256" key="1">
    <source>
        <dbReference type="ARBA" id="ARBA00004401"/>
    </source>
</evidence>
<keyword evidence="7 17" id="KW-1133">Transmembrane helix</keyword>
<keyword evidence="8 17" id="KW-0472">Membrane</keyword>
<evidence type="ECO:0000256" key="5">
    <source>
        <dbReference type="ARBA" id="ARBA00022801"/>
    </source>
</evidence>
<dbReference type="GO" id="GO:0071555">
    <property type="term" value="P:cell wall organization"/>
    <property type="evidence" value="ECO:0007669"/>
    <property type="project" value="UniProtKB-KW"/>
</dbReference>
<dbReference type="GO" id="GO:0004338">
    <property type="term" value="F:glucan exo-1,3-beta-glucosidase activity"/>
    <property type="evidence" value="ECO:0007669"/>
    <property type="project" value="UniProtKB-EC"/>
</dbReference>
<feature type="domain" description="Glycoside hydrolase family 5" evidence="18">
    <location>
        <begin position="271"/>
        <end position="505"/>
    </location>
</feature>
<accession>A0AAW0CVW9</accession>
<reference evidence="19 20" key="1">
    <citation type="journal article" date="2024" name="J Genomics">
        <title>Draft genome sequencing and assembly of Favolaschia claudopus CIRM-BRFM 2984 isolated from oak limbs.</title>
        <authorList>
            <person name="Navarro D."/>
            <person name="Drula E."/>
            <person name="Chaduli D."/>
            <person name="Cazenave R."/>
            <person name="Ahrendt S."/>
            <person name="Wang J."/>
            <person name="Lipzen A."/>
            <person name="Daum C."/>
            <person name="Barry K."/>
            <person name="Grigoriev I.V."/>
            <person name="Favel A."/>
            <person name="Rosso M.N."/>
            <person name="Martin F."/>
        </authorList>
    </citation>
    <scope>NUCLEOTIDE SEQUENCE [LARGE SCALE GENOMIC DNA]</scope>
    <source>
        <strain evidence="19 20">CIRM-BRFM 2984</strain>
    </source>
</reference>
<gene>
    <name evidence="19" type="ORF">R3P38DRAFT_2608493</name>
</gene>
<evidence type="ECO:0000256" key="4">
    <source>
        <dbReference type="ARBA" id="ARBA00022692"/>
    </source>
</evidence>
<dbReference type="GO" id="GO:0009986">
    <property type="term" value="C:cell surface"/>
    <property type="evidence" value="ECO:0007669"/>
    <property type="project" value="TreeGrafter"/>
</dbReference>
<sequence length="767" mass="83735">MSHWQQPPLQHGSQDYYAAPHYPQDYSRNESSLSLASNHTYSSDPYPDHASQYADSVYALNPGGPGRPGYDSTNSYYHDEQSFQPQRNNSFQEKRQTYIAPQEKKRKRVWVFLTIVGVFILLAIAGGLLYSFVFKKKDSDDSSSSSSSNNSQTNKIAAVVTGSDGSTVTADDGSTFTYNNPFGGTWYWDATDPFNNGARPNSWTPALNETFNIGVDKIRGVNLGGWLVTEPFIVPGLYQTVQAAAPPGSPQVIDEYTLLQAGGQAELEKHYDTFITEKDFMQIAAAGLNFVRIPIGYWAIEVLDNEGFLPRTSWNYFLKAIGWARKYGIRINLDLHALPGSQNGWNHSGRLGGYGVLFGPMGVANAQRSLDYIRILAEFISQPEYKDVIPLFGITNEPQGGAITQPILGRYYVEAYNKVRLASGLGAGNGPYVSFHDGFIGPDKWAGFLPNADRASLDFHPYLCFGGQSASPITQRQNDPCDAWGATINNTMQNFGFIVAGEFSNAVTDCGTYVNGVGQGSRYDGTFTLDGHHDRLGSCEDDWLNYKNWDQPTKDAYKTFAKSSMDALQNFFFWTWKIGPASSGNIEAPHWSYSLGLQEGWMPTDPREAVGQCGNKNPFAGSLQSWQTGGAGAGQIPQDFLDANSWPPPFVLFPGDQTSPLNVLPTYAPVGTPITMPGPQLTAAPAASGKKAASDNSNAQPTPVGWTNQQDSDGMMRPVPGCFYYDPYVGTTNPPPAPLCTNAARGLRAVTVEAAVEARATPPPAMR</sequence>
<comment type="caution">
    <text evidence="19">The sequence shown here is derived from an EMBL/GenBank/DDBJ whole genome shotgun (WGS) entry which is preliminary data.</text>
</comment>
<name>A0AAW0CVW9_9AGAR</name>
<evidence type="ECO:0000259" key="18">
    <source>
        <dbReference type="Pfam" id="PF00150"/>
    </source>
</evidence>
<dbReference type="GO" id="GO:0005576">
    <property type="term" value="C:extracellular region"/>
    <property type="evidence" value="ECO:0007669"/>
    <property type="project" value="TreeGrafter"/>
</dbReference>
<keyword evidence="3" id="KW-1003">Cell membrane</keyword>
<feature type="compositionally biased region" description="Polar residues" evidence="16">
    <location>
        <begin position="1"/>
        <end position="13"/>
    </location>
</feature>
<evidence type="ECO:0000256" key="10">
    <source>
        <dbReference type="ARBA" id="ARBA00023295"/>
    </source>
</evidence>
<proteinExistence type="inferred from homology"/>
<dbReference type="Gene3D" id="3.20.20.80">
    <property type="entry name" value="Glycosidases"/>
    <property type="match status" value="1"/>
</dbReference>
<evidence type="ECO:0000256" key="11">
    <source>
        <dbReference type="ARBA" id="ARBA00023316"/>
    </source>
</evidence>
<evidence type="ECO:0000256" key="3">
    <source>
        <dbReference type="ARBA" id="ARBA00022475"/>
    </source>
</evidence>
<keyword evidence="4 17" id="KW-0812">Transmembrane</keyword>
<dbReference type="InterPro" id="IPR017853">
    <property type="entry name" value="GH"/>
</dbReference>
<evidence type="ECO:0000256" key="12">
    <source>
        <dbReference type="ARBA" id="ARBA00036824"/>
    </source>
</evidence>
<feature type="compositionally biased region" description="Polar residues" evidence="16">
    <location>
        <begin position="71"/>
        <end position="91"/>
    </location>
</feature>
<dbReference type="GO" id="GO:0005886">
    <property type="term" value="C:plasma membrane"/>
    <property type="evidence" value="ECO:0007669"/>
    <property type="project" value="UniProtKB-SubCell"/>
</dbReference>
<keyword evidence="9" id="KW-0325">Glycoprotein</keyword>
<dbReference type="Pfam" id="PF00150">
    <property type="entry name" value="Cellulase"/>
    <property type="match status" value="1"/>
</dbReference>
<feature type="transmembrane region" description="Helical" evidence="17">
    <location>
        <begin position="109"/>
        <end position="133"/>
    </location>
</feature>
<organism evidence="19 20">
    <name type="scientific">Favolaschia claudopus</name>
    <dbReference type="NCBI Taxonomy" id="2862362"/>
    <lineage>
        <taxon>Eukaryota</taxon>
        <taxon>Fungi</taxon>
        <taxon>Dikarya</taxon>
        <taxon>Basidiomycota</taxon>
        <taxon>Agaricomycotina</taxon>
        <taxon>Agaricomycetes</taxon>
        <taxon>Agaricomycetidae</taxon>
        <taxon>Agaricales</taxon>
        <taxon>Marasmiineae</taxon>
        <taxon>Mycenaceae</taxon>
        <taxon>Favolaschia</taxon>
    </lineage>
</organism>
<dbReference type="AlphaFoldDB" id="A0AAW0CVW9"/>
<dbReference type="InterPro" id="IPR050386">
    <property type="entry name" value="Glycosyl_hydrolase_5"/>
</dbReference>
<keyword evidence="6" id="KW-0735">Signal-anchor</keyword>
<protein>
    <recommendedName>
        <fullName evidence="14">glucan 1,3-beta-glucosidase</fullName>
        <ecNumber evidence="14">3.2.1.58</ecNumber>
    </recommendedName>
    <alternativeName>
        <fullName evidence="15">Exo-1,3-beta-glucanase D</fullName>
    </alternativeName>
</protein>
<comment type="subcellular location">
    <subcellularLocation>
        <location evidence="1">Cell membrane</location>
        <topology evidence="1">Single-pass type II membrane protein</topology>
    </subcellularLocation>
</comment>
<keyword evidence="5 19" id="KW-0378">Hydrolase</keyword>
<feature type="region of interest" description="Disordered" evidence="16">
    <location>
        <begin position="679"/>
        <end position="713"/>
    </location>
</feature>
<evidence type="ECO:0000256" key="7">
    <source>
        <dbReference type="ARBA" id="ARBA00022989"/>
    </source>
</evidence>
<keyword evidence="11" id="KW-0961">Cell wall biogenesis/degradation</keyword>
<dbReference type="EC" id="3.2.1.58" evidence="14"/>
<evidence type="ECO:0000256" key="13">
    <source>
        <dbReference type="ARBA" id="ARBA00037126"/>
    </source>
</evidence>
<dbReference type="SUPFAM" id="SSF51445">
    <property type="entry name" value="(Trans)glycosidases"/>
    <property type="match status" value="1"/>
</dbReference>
<feature type="compositionally biased region" description="Polar residues" evidence="16">
    <location>
        <begin position="695"/>
        <end position="712"/>
    </location>
</feature>
<evidence type="ECO:0000256" key="6">
    <source>
        <dbReference type="ARBA" id="ARBA00022968"/>
    </source>
</evidence>
<dbReference type="Proteomes" id="UP001362999">
    <property type="component" value="Unassembled WGS sequence"/>
</dbReference>
<dbReference type="PANTHER" id="PTHR31297">
    <property type="entry name" value="GLUCAN ENDO-1,6-BETA-GLUCOSIDASE B"/>
    <property type="match status" value="1"/>
</dbReference>
<keyword evidence="20" id="KW-1185">Reference proteome</keyword>
<dbReference type="GO" id="GO:0009251">
    <property type="term" value="P:glucan catabolic process"/>
    <property type="evidence" value="ECO:0007669"/>
    <property type="project" value="TreeGrafter"/>
</dbReference>
<comment type="similarity">
    <text evidence="2">Belongs to the glycosyl hydrolase 5 (cellulase A) family.</text>
</comment>
<evidence type="ECO:0000256" key="14">
    <source>
        <dbReference type="ARBA" id="ARBA00038929"/>
    </source>
</evidence>
<feature type="compositionally biased region" description="Polar residues" evidence="16">
    <location>
        <begin position="29"/>
        <end position="43"/>
    </location>
</feature>
<evidence type="ECO:0000256" key="8">
    <source>
        <dbReference type="ARBA" id="ARBA00023136"/>
    </source>
</evidence>
<comment type="catalytic activity">
    <reaction evidence="12">
        <text>Successive hydrolysis of beta-D-glucose units from the non-reducing ends of (1-&gt;3)-beta-D-glucans, releasing alpha-glucose.</text>
        <dbReference type="EC" id="3.2.1.58"/>
    </reaction>
</comment>
<evidence type="ECO:0000256" key="16">
    <source>
        <dbReference type="SAM" id="MobiDB-lite"/>
    </source>
</evidence>
<evidence type="ECO:0000256" key="15">
    <source>
        <dbReference type="ARBA" id="ARBA00041260"/>
    </source>
</evidence>
<evidence type="ECO:0000313" key="20">
    <source>
        <dbReference type="Proteomes" id="UP001362999"/>
    </source>
</evidence>
<feature type="region of interest" description="Disordered" evidence="16">
    <location>
        <begin position="1"/>
        <end position="92"/>
    </location>
</feature>